<protein>
    <submittedName>
        <fullName evidence="1">Uncharacterized protein</fullName>
    </submittedName>
</protein>
<dbReference type="EMBL" id="CP020569">
    <property type="protein sequence ID" value="ARF53163.1"/>
    <property type="molecule type" value="Genomic_DNA"/>
</dbReference>
<proteinExistence type="predicted"/>
<accession>A0A1V0TJT9</accession>
<keyword evidence="2" id="KW-1185">Reference proteome</keyword>
<organism evidence="1 2">
    <name type="scientific">Streptomyces gilvosporeus</name>
    <dbReference type="NCBI Taxonomy" id="553510"/>
    <lineage>
        <taxon>Bacteria</taxon>
        <taxon>Bacillati</taxon>
        <taxon>Actinomycetota</taxon>
        <taxon>Actinomycetes</taxon>
        <taxon>Kitasatosporales</taxon>
        <taxon>Streptomycetaceae</taxon>
        <taxon>Streptomyces</taxon>
    </lineage>
</organism>
<name>A0A1V0TJT9_9ACTN</name>
<gene>
    <name evidence="1" type="ORF">B1H19_02295</name>
</gene>
<reference evidence="1 2" key="1">
    <citation type="submission" date="2017-04" db="EMBL/GenBank/DDBJ databases">
        <title>Complete Genome Sequence of Streptomyces gilvosporeus F607, a Capable Producer of Natamycin.</title>
        <authorList>
            <person name="Zong G."/>
            <person name="Zhong C."/>
            <person name="Fu J."/>
            <person name="Qin R."/>
            <person name="Cao G."/>
        </authorList>
    </citation>
    <scope>NUCLEOTIDE SEQUENCE [LARGE SCALE GENOMIC DNA]</scope>
    <source>
        <strain evidence="1 2">F607</strain>
    </source>
</reference>
<dbReference type="KEGG" id="sgv:B1H19_02295"/>
<dbReference type="AlphaFoldDB" id="A0A1V0TJT9"/>
<dbReference type="Proteomes" id="UP000192726">
    <property type="component" value="Chromosome"/>
</dbReference>
<sequence length="75" mass="8050">MWDVQHDLPRSVPGDLCARGDLAECLGGLAGQLEPARVGSARLPVILRLLGVEQPLVEPVLLVLAAFALRGRVKR</sequence>
<evidence type="ECO:0000313" key="2">
    <source>
        <dbReference type="Proteomes" id="UP000192726"/>
    </source>
</evidence>
<evidence type="ECO:0000313" key="1">
    <source>
        <dbReference type="EMBL" id="ARF53163.1"/>
    </source>
</evidence>